<dbReference type="AlphaFoldDB" id="A0AAV9EEI8"/>
<sequence>MNKFFIVSSTSPTMEVAHRPPPPDAASVGLHLLPTELLHDILSRLPPSDLLLLLRSVSLSLFSPIASSPDFLRLHDSLHSSSAWLFLLHKHWPTHFSLRALSDRSTHWLRLPLPPVHDPYLLSASGDDFLFSSNSHRELIAYNSSSRAYRRIPTSPLGRRGTDSWRRSGLKLVPGPAGSGRFRFIFAELHQNKPTQFEYCSDTDAWRSVEAEDAAEARPIDGLLLNVVNFEHESVLMRVGERPTVLRPRFNDGSVGSDGLHVYGDGWVAVVRSAEVVGEGGRVLKGVDLYGLGSDYREWEMVSSVPKAALLKVGRAFSVMRGCLEEKGGVVRVVLLSDFRGSRDLIWLCYERSRCEWTGIPVPESGKRGSNMAGMSLSSGLGLLSIVGGRKNGI</sequence>
<evidence type="ECO:0000313" key="3">
    <source>
        <dbReference type="Proteomes" id="UP001180020"/>
    </source>
</evidence>
<protein>
    <recommendedName>
        <fullName evidence="1">F-box domain-containing protein</fullName>
    </recommendedName>
</protein>
<gene>
    <name evidence="2" type="ORF">QJS10_CPA07g00570</name>
</gene>
<reference evidence="2" key="2">
    <citation type="submission" date="2023-06" db="EMBL/GenBank/DDBJ databases">
        <authorList>
            <person name="Ma L."/>
            <person name="Liu K.-W."/>
            <person name="Li Z."/>
            <person name="Hsiao Y.-Y."/>
            <person name="Qi Y."/>
            <person name="Fu T."/>
            <person name="Tang G."/>
            <person name="Zhang D."/>
            <person name="Sun W.-H."/>
            <person name="Liu D.-K."/>
            <person name="Li Y."/>
            <person name="Chen G.-Z."/>
            <person name="Liu X.-D."/>
            <person name="Liao X.-Y."/>
            <person name="Jiang Y.-T."/>
            <person name="Yu X."/>
            <person name="Hao Y."/>
            <person name="Huang J."/>
            <person name="Zhao X.-W."/>
            <person name="Ke S."/>
            <person name="Chen Y.-Y."/>
            <person name="Wu W.-L."/>
            <person name="Hsu J.-L."/>
            <person name="Lin Y.-F."/>
            <person name="Huang M.-D."/>
            <person name="Li C.-Y."/>
            <person name="Huang L."/>
            <person name="Wang Z.-W."/>
            <person name="Zhao X."/>
            <person name="Zhong W.-Y."/>
            <person name="Peng D.-H."/>
            <person name="Ahmad S."/>
            <person name="Lan S."/>
            <person name="Zhang J.-S."/>
            <person name="Tsai W.-C."/>
            <person name="Van De Peer Y."/>
            <person name="Liu Z.-J."/>
        </authorList>
    </citation>
    <scope>NUCLEOTIDE SEQUENCE</scope>
    <source>
        <strain evidence="2">CP</strain>
        <tissue evidence="2">Leaves</tissue>
    </source>
</reference>
<dbReference type="InterPro" id="IPR001810">
    <property type="entry name" value="F-box_dom"/>
</dbReference>
<evidence type="ECO:0000313" key="2">
    <source>
        <dbReference type="EMBL" id="KAK1311592.1"/>
    </source>
</evidence>
<comment type="caution">
    <text evidence="2">The sequence shown here is derived from an EMBL/GenBank/DDBJ whole genome shotgun (WGS) entry which is preliminary data.</text>
</comment>
<dbReference type="PANTHER" id="PTHR31672">
    <property type="entry name" value="BNACNNG10540D PROTEIN"/>
    <property type="match status" value="1"/>
</dbReference>
<dbReference type="InterPro" id="IPR050796">
    <property type="entry name" value="SCF_F-box_component"/>
</dbReference>
<proteinExistence type="predicted"/>
<keyword evidence="3" id="KW-1185">Reference proteome</keyword>
<evidence type="ECO:0000259" key="1">
    <source>
        <dbReference type="PROSITE" id="PS50181"/>
    </source>
</evidence>
<dbReference type="Proteomes" id="UP001180020">
    <property type="component" value="Unassembled WGS sequence"/>
</dbReference>
<organism evidence="2 3">
    <name type="scientific">Acorus calamus</name>
    <name type="common">Sweet flag</name>
    <dbReference type="NCBI Taxonomy" id="4465"/>
    <lineage>
        <taxon>Eukaryota</taxon>
        <taxon>Viridiplantae</taxon>
        <taxon>Streptophyta</taxon>
        <taxon>Embryophyta</taxon>
        <taxon>Tracheophyta</taxon>
        <taxon>Spermatophyta</taxon>
        <taxon>Magnoliopsida</taxon>
        <taxon>Liliopsida</taxon>
        <taxon>Acoraceae</taxon>
        <taxon>Acorus</taxon>
    </lineage>
</organism>
<reference evidence="2" key="1">
    <citation type="journal article" date="2023" name="Nat. Commun.">
        <title>Diploid and tetraploid genomes of Acorus and the evolution of monocots.</title>
        <authorList>
            <person name="Ma L."/>
            <person name="Liu K.W."/>
            <person name="Li Z."/>
            <person name="Hsiao Y.Y."/>
            <person name="Qi Y."/>
            <person name="Fu T."/>
            <person name="Tang G.D."/>
            <person name="Zhang D."/>
            <person name="Sun W.H."/>
            <person name="Liu D.K."/>
            <person name="Li Y."/>
            <person name="Chen G.Z."/>
            <person name="Liu X.D."/>
            <person name="Liao X.Y."/>
            <person name="Jiang Y.T."/>
            <person name="Yu X."/>
            <person name="Hao Y."/>
            <person name="Huang J."/>
            <person name="Zhao X.W."/>
            <person name="Ke S."/>
            <person name="Chen Y.Y."/>
            <person name="Wu W.L."/>
            <person name="Hsu J.L."/>
            <person name="Lin Y.F."/>
            <person name="Huang M.D."/>
            <person name="Li C.Y."/>
            <person name="Huang L."/>
            <person name="Wang Z.W."/>
            <person name="Zhao X."/>
            <person name="Zhong W.Y."/>
            <person name="Peng D.H."/>
            <person name="Ahmad S."/>
            <person name="Lan S."/>
            <person name="Zhang J.S."/>
            <person name="Tsai W.C."/>
            <person name="Van de Peer Y."/>
            <person name="Liu Z.J."/>
        </authorList>
    </citation>
    <scope>NUCLEOTIDE SEQUENCE</scope>
    <source>
        <strain evidence="2">CP</strain>
    </source>
</reference>
<name>A0AAV9EEI8_ACOCL</name>
<accession>A0AAV9EEI8</accession>
<dbReference type="PROSITE" id="PS50181">
    <property type="entry name" value="FBOX"/>
    <property type="match status" value="1"/>
</dbReference>
<dbReference type="EMBL" id="JAUJYO010000007">
    <property type="protein sequence ID" value="KAK1311592.1"/>
    <property type="molecule type" value="Genomic_DNA"/>
</dbReference>
<feature type="domain" description="F-box" evidence="1">
    <location>
        <begin position="27"/>
        <end position="74"/>
    </location>
</feature>